<organism evidence="2 3">
    <name type="scientific">Aureimonas pseudogalii</name>
    <dbReference type="NCBI Taxonomy" id="1744844"/>
    <lineage>
        <taxon>Bacteria</taxon>
        <taxon>Pseudomonadati</taxon>
        <taxon>Pseudomonadota</taxon>
        <taxon>Alphaproteobacteria</taxon>
        <taxon>Hyphomicrobiales</taxon>
        <taxon>Aurantimonadaceae</taxon>
        <taxon>Aureimonas</taxon>
    </lineage>
</organism>
<accession>A0A7W6H6Q7</accession>
<dbReference type="GO" id="GO:0047661">
    <property type="term" value="F:amino-acid racemase activity"/>
    <property type="evidence" value="ECO:0007669"/>
    <property type="project" value="InterPro"/>
</dbReference>
<comment type="caution">
    <text evidence="2">The sequence shown here is derived from an EMBL/GenBank/DDBJ whole genome shotgun (WGS) entry which is preliminary data.</text>
</comment>
<reference evidence="2 3" key="1">
    <citation type="submission" date="2020-08" db="EMBL/GenBank/DDBJ databases">
        <title>Genomic Encyclopedia of Type Strains, Phase IV (KMG-IV): sequencing the most valuable type-strain genomes for metagenomic binning, comparative biology and taxonomic classification.</title>
        <authorList>
            <person name="Goeker M."/>
        </authorList>
    </citation>
    <scope>NUCLEOTIDE SEQUENCE [LARGE SCALE GENOMIC DNA]</scope>
    <source>
        <strain evidence="2 3">DSM 102238</strain>
    </source>
</reference>
<dbReference type="InterPro" id="IPR015942">
    <property type="entry name" value="Asp/Glu/hydantoin_racemase"/>
</dbReference>
<sequence>MRLLFVNPNATASMTDKIAAAAQAAAGAGTRILALTNTAGPASIQGEADGEAAVPGLLALIGAHEGEADAFVIACFDDTGLARARALTAKPVLGIGEAAMRAAAAHGRFSVVTTLAVSVPVIAANVAAYGLGETCARVRASDVAVLDLEEEGSAAREKVAAEIGRALAEDRPDAIVLGCAGMADLAGIYAERFGLPVIDGVVAAVRRAEREAAAGSALPDVRAG</sequence>
<dbReference type="PANTHER" id="PTHR28047">
    <property type="entry name" value="PROTEIN DCG1"/>
    <property type="match status" value="1"/>
</dbReference>
<comment type="similarity">
    <text evidence="1">Belongs to the HyuE racemase family.</text>
</comment>
<proteinExistence type="inferred from homology"/>
<dbReference type="PANTHER" id="PTHR28047:SF5">
    <property type="entry name" value="PROTEIN DCG1"/>
    <property type="match status" value="1"/>
</dbReference>
<keyword evidence="2" id="KW-0413">Isomerase</keyword>
<evidence type="ECO:0000313" key="3">
    <source>
        <dbReference type="Proteomes" id="UP000542776"/>
    </source>
</evidence>
<dbReference type="RefSeq" id="WP_183201154.1">
    <property type="nucleotide sequence ID" value="NZ_JACIEK010000011.1"/>
</dbReference>
<evidence type="ECO:0000313" key="2">
    <source>
        <dbReference type="EMBL" id="MBB3999605.1"/>
    </source>
</evidence>
<dbReference type="EMBL" id="JACIEK010000011">
    <property type="protein sequence ID" value="MBB3999605.1"/>
    <property type="molecule type" value="Genomic_DNA"/>
</dbReference>
<name>A0A7W6H6Q7_9HYPH</name>
<dbReference type="Proteomes" id="UP000542776">
    <property type="component" value="Unassembled WGS sequence"/>
</dbReference>
<dbReference type="GO" id="GO:0047653">
    <property type="term" value="F:allantoin racemase activity"/>
    <property type="evidence" value="ECO:0007669"/>
    <property type="project" value="UniProtKB-EC"/>
</dbReference>
<dbReference type="Pfam" id="PF01177">
    <property type="entry name" value="Asp_Glu_race"/>
    <property type="match status" value="1"/>
</dbReference>
<gene>
    <name evidence="2" type="ORF">GGR04_003475</name>
</gene>
<dbReference type="InterPro" id="IPR053714">
    <property type="entry name" value="Iso_Racemase_Enz_sf"/>
</dbReference>
<protein>
    <submittedName>
        <fullName evidence="2">Allantoin racemase</fullName>
        <ecNumber evidence="2">5.1.99.3</ecNumber>
    </submittedName>
</protein>
<evidence type="ECO:0000256" key="1">
    <source>
        <dbReference type="ARBA" id="ARBA00038414"/>
    </source>
</evidence>
<dbReference type="AlphaFoldDB" id="A0A7W6H6Q7"/>
<dbReference type="EC" id="5.1.99.3" evidence="2"/>
<dbReference type="InterPro" id="IPR052186">
    <property type="entry name" value="Hydantoin_racemase-like"/>
</dbReference>
<keyword evidence="3" id="KW-1185">Reference proteome</keyword>
<dbReference type="Gene3D" id="3.40.50.12500">
    <property type="match status" value="1"/>
</dbReference>